<name>A0ABD3MJF7_9STRA</name>
<keyword evidence="2" id="KW-0812">Transmembrane</keyword>
<organism evidence="4 5">
    <name type="scientific">Discostella pseudostelligera</name>
    <dbReference type="NCBI Taxonomy" id="259834"/>
    <lineage>
        <taxon>Eukaryota</taxon>
        <taxon>Sar</taxon>
        <taxon>Stramenopiles</taxon>
        <taxon>Ochrophyta</taxon>
        <taxon>Bacillariophyta</taxon>
        <taxon>Coscinodiscophyceae</taxon>
        <taxon>Thalassiosirophycidae</taxon>
        <taxon>Stephanodiscales</taxon>
        <taxon>Stephanodiscaceae</taxon>
        <taxon>Discostella</taxon>
    </lineage>
</organism>
<feature type="region of interest" description="Disordered" evidence="1">
    <location>
        <begin position="1"/>
        <end position="34"/>
    </location>
</feature>
<dbReference type="Proteomes" id="UP001530293">
    <property type="component" value="Unassembled WGS sequence"/>
</dbReference>
<evidence type="ECO:0000313" key="5">
    <source>
        <dbReference type="Proteomes" id="UP001530293"/>
    </source>
</evidence>
<dbReference type="InterPro" id="IPR011009">
    <property type="entry name" value="Kinase-like_dom_sf"/>
</dbReference>
<feature type="compositionally biased region" description="Polar residues" evidence="1">
    <location>
        <begin position="196"/>
        <end position="212"/>
    </location>
</feature>
<dbReference type="PANTHER" id="PTHR44329">
    <property type="entry name" value="SERINE/THREONINE-PROTEIN KINASE TNNI3K-RELATED"/>
    <property type="match status" value="1"/>
</dbReference>
<feature type="region of interest" description="Disordered" evidence="1">
    <location>
        <begin position="47"/>
        <end position="68"/>
    </location>
</feature>
<evidence type="ECO:0000256" key="1">
    <source>
        <dbReference type="SAM" id="MobiDB-lite"/>
    </source>
</evidence>
<protein>
    <recommendedName>
        <fullName evidence="3">Protein kinase domain-containing protein</fullName>
    </recommendedName>
</protein>
<dbReference type="EMBL" id="JALLBG020000140">
    <property type="protein sequence ID" value="KAL3762111.1"/>
    <property type="molecule type" value="Genomic_DNA"/>
</dbReference>
<keyword evidence="2" id="KW-1133">Transmembrane helix</keyword>
<feature type="region of interest" description="Disordered" evidence="1">
    <location>
        <begin position="243"/>
        <end position="264"/>
    </location>
</feature>
<dbReference type="InterPro" id="IPR051681">
    <property type="entry name" value="Ser/Thr_Kinases-Pseudokinases"/>
</dbReference>
<comment type="caution">
    <text evidence="4">The sequence shown here is derived from an EMBL/GenBank/DDBJ whole genome shotgun (WGS) entry which is preliminary data.</text>
</comment>
<dbReference type="InterPro" id="IPR000719">
    <property type="entry name" value="Prot_kinase_dom"/>
</dbReference>
<dbReference type="Gene3D" id="1.10.510.10">
    <property type="entry name" value="Transferase(Phosphotransferase) domain 1"/>
    <property type="match status" value="1"/>
</dbReference>
<feature type="compositionally biased region" description="Low complexity" evidence="1">
    <location>
        <begin position="17"/>
        <end position="30"/>
    </location>
</feature>
<dbReference type="AlphaFoldDB" id="A0ABD3MJF7"/>
<keyword evidence="5" id="KW-1185">Reference proteome</keyword>
<accession>A0ABD3MJF7</accession>
<reference evidence="4 5" key="1">
    <citation type="submission" date="2024-10" db="EMBL/GenBank/DDBJ databases">
        <title>Updated reference genomes for cyclostephanoid diatoms.</title>
        <authorList>
            <person name="Roberts W.R."/>
            <person name="Alverson A.J."/>
        </authorList>
    </citation>
    <scope>NUCLEOTIDE SEQUENCE [LARGE SCALE GENOMIC DNA]</scope>
    <source>
        <strain evidence="4 5">AJA232-27</strain>
    </source>
</reference>
<evidence type="ECO:0000256" key="2">
    <source>
        <dbReference type="SAM" id="Phobius"/>
    </source>
</evidence>
<evidence type="ECO:0000259" key="3">
    <source>
        <dbReference type="PROSITE" id="PS50011"/>
    </source>
</evidence>
<evidence type="ECO:0000313" key="4">
    <source>
        <dbReference type="EMBL" id="KAL3762111.1"/>
    </source>
</evidence>
<keyword evidence="2" id="KW-0472">Membrane</keyword>
<proteinExistence type="predicted"/>
<dbReference type="PANTHER" id="PTHR44329:SF214">
    <property type="entry name" value="PROTEIN KINASE DOMAIN-CONTAINING PROTEIN"/>
    <property type="match status" value="1"/>
</dbReference>
<gene>
    <name evidence="4" type="ORF">ACHAWU_001562</name>
</gene>
<dbReference type="SUPFAM" id="SSF56112">
    <property type="entry name" value="Protein kinase-like (PK-like)"/>
    <property type="match status" value="1"/>
</dbReference>
<dbReference type="PROSITE" id="PS50011">
    <property type="entry name" value="PROTEIN_KINASE_DOM"/>
    <property type="match status" value="1"/>
</dbReference>
<sequence>MMHSSSSMAVRHRACNSSLSPSSSHSGLDSNENNTFDENGANCIHVRASHNSNSSGSSISDNIGDNKLHGRRYQRPRWNSKSTLVLGMALTIPSLCLWAMYKSSNSMKTLNIGSSPHFRHGDVRYKVRTGNSRREDNEDEPEFFERKKRRRYNDHVQLIDRVQLILGHNDEEEEEIEEGNSIDEGMQSVDDDEGPSSHQSAVSEQDASNDNAADTGGMMAKSDGLQYQYQPRMLRLELQKQFSNKKGQGDDGINSRGGKPKLSHGDVLLSTVHRLPTYESHDIPPSERYITPYPDDDGYVDRLESVKKSKKYRNNEREALEDEVCQAKHPWQADAYPNCNTLHEYELGQLIGMFGRAVRKKLRKNEGDGDELVKYMASGYWRDVWLLSKASGSFADVSITSDENTLSRNASTPEKEEITVLKTLRYKHEFTDRNYDRHRKDALASMRMSQSPNVVDIFAYCSNSAVFEYGKGGDIDAKIWPYDKKEGKYYVADMSSLEKIDIAYQVARAIADVHDVEDDGYASIAHTDITPSQFIFINGRWKLNDFNRCRFMRVRKDDGAPCGFYVGMNPGKFRAPEEYAFLEENEMVDIYSMGNIFYAMLSGNMPFEGQKESKAQKKVLDGVRPKIPKEVNESDDIAIQTLISITKKCWSKKPKDRPKAAAVRDELKELLDRLMISSNATIEADERMR</sequence>
<feature type="compositionally biased region" description="Low complexity" evidence="1">
    <location>
        <begin position="51"/>
        <end position="65"/>
    </location>
</feature>
<feature type="transmembrane region" description="Helical" evidence="2">
    <location>
        <begin position="82"/>
        <end position="101"/>
    </location>
</feature>
<feature type="compositionally biased region" description="Acidic residues" evidence="1">
    <location>
        <begin position="170"/>
        <end position="181"/>
    </location>
</feature>
<feature type="domain" description="Protein kinase" evidence="3">
    <location>
        <begin position="370"/>
        <end position="671"/>
    </location>
</feature>
<feature type="region of interest" description="Disordered" evidence="1">
    <location>
        <begin position="169"/>
        <end position="219"/>
    </location>
</feature>
<dbReference type="Pfam" id="PF00069">
    <property type="entry name" value="Pkinase"/>
    <property type="match status" value="1"/>
</dbReference>